<dbReference type="AlphaFoldDB" id="A0A480A310"/>
<sequence length="82" mass="9458">MRLPNGNAMQTEKISISLPTALLQFVENYKITKGCKSRSQVIELALDLLRFQELEQAYREASAEIDPEWELTLEDGLKDETW</sequence>
<organism evidence="1 2">
    <name type="scientific">Sphaerospermopsis reniformis</name>
    <dbReference type="NCBI Taxonomy" id="531300"/>
    <lineage>
        <taxon>Bacteria</taxon>
        <taxon>Bacillati</taxon>
        <taxon>Cyanobacteriota</taxon>
        <taxon>Cyanophyceae</taxon>
        <taxon>Nostocales</taxon>
        <taxon>Aphanizomenonaceae</taxon>
        <taxon>Sphaerospermopsis</taxon>
    </lineage>
</organism>
<evidence type="ECO:0000313" key="2">
    <source>
        <dbReference type="Proteomes" id="UP000300142"/>
    </source>
</evidence>
<keyword evidence="2" id="KW-1185">Reference proteome</keyword>
<dbReference type="InterPro" id="IPR010985">
    <property type="entry name" value="Ribbon_hlx_hlx"/>
</dbReference>
<evidence type="ECO:0008006" key="3">
    <source>
        <dbReference type="Google" id="ProtNLM"/>
    </source>
</evidence>
<dbReference type="EMBL" id="BJCE01000243">
    <property type="protein sequence ID" value="GCL39355.1"/>
    <property type="molecule type" value="Genomic_DNA"/>
</dbReference>
<reference evidence="2" key="1">
    <citation type="submission" date="2019-02" db="EMBL/GenBank/DDBJ databases">
        <title>Draft genome sequence of Sphaerospermopsis reniformis NIES-1949.</title>
        <authorList>
            <person name="Yamaguchi H."/>
            <person name="Suzuki S."/>
            <person name="Kawachi M."/>
        </authorList>
    </citation>
    <scope>NUCLEOTIDE SEQUENCE [LARGE SCALE GENOMIC DNA]</scope>
    <source>
        <strain evidence="2">NIES-1949</strain>
    </source>
</reference>
<dbReference type="GO" id="GO:0006355">
    <property type="term" value="P:regulation of DNA-templated transcription"/>
    <property type="evidence" value="ECO:0007669"/>
    <property type="project" value="InterPro"/>
</dbReference>
<evidence type="ECO:0000313" key="1">
    <source>
        <dbReference type="EMBL" id="GCL39355.1"/>
    </source>
</evidence>
<dbReference type="Proteomes" id="UP000300142">
    <property type="component" value="Unassembled WGS sequence"/>
</dbReference>
<comment type="caution">
    <text evidence="1">The sequence shown here is derived from an EMBL/GenBank/DDBJ whole genome shotgun (WGS) entry which is preliminary data.</text>
</comment>
<protein>
    <recommendedName>
        <fullName evidence="3">CopG family transcriptional regulator</fullName>
    </recommendedName>
</protein>
<gene>
    <name evidence="1" type="ORF">SR1949_44810</name>
</gene>
<accession>A0A480A310</accession>
<dbReference type="InterPro" id="IPR013321">
    <property type="entry name" value="Arc_rbn_hlx_hlx"/>
</dbReference>
<dbReference type="SUPFAM" id="SSF47598">
    <property type="entry name" value="Ribbon-helix-helix"/>
    <property type="match status" value="1"/>
</dbReference>
<proteinExistence type="predicted"/>
<name>A0A480A310_9CYAN</name>
<dbReference type="Gene3D" id="1.10.1220.10">
    <property type="entry name" value="Met repressor-like"/>
    <property type="match status" value="1"/>
</dbReference>